<dbReference type="EMBL" id="CP045423">
    <property type="protein sequence ID" value="QFU17103.1"/>
    <property type="molecule type" value="Genomic_DNA"/>
</dbReference>
<feature type="domain" description="DUF1254" evidence="1">
    <location>
        <begin position="62"/>
        <end position="182"/>
    </location>
</feature>
<keyword evidence="3" id="KW-1185">Reference proteome</keyword>
<reference evidence="2 3" key="1">
    <citation type="submission" date="2019-10" db="EMBL/GenBank/DDBJ databases">
        <title>Isolation, Identification of Microvirga thermotolerans HR1, a novel thermophilic bacterium and Comparative Genomics of the genus Microvirga.</title>
        <authorList>
            <person name="Li J."/>
            <person name="Zhang W."/>
            <person name="Lin M."/>
            <person name="Wang J."/>
        </authorList>
    </citation>
    <scope>NUCLEOTIDE SEQUENCE [LARGE SCALE GENOMIC DNA]</scope>
    <source>
        <strain evidence="2 3">HR1</strain>
    </source>
</reference>
<dbReference type="KEGG" id="mico:GDR74_13225"/>
<organism evidence="2 3">
    <name type="scientific">Microvirga thermotolerans</name>
    <dbReference type="NCBI Taxonomy" id="2651334"/>
    <lineage>
        <taxon>Bacteria</taxon>
        <taxon>Pseudomonadati</taxon>
        <taxon>Pseudomonadota</taxon>
        <taxon>Alphaproteobacteria</taxon>
        <taxon>Hyphomicrobiales</taxon>
        <taxon>Methylobacteriaceae</taxon>
        <taxon>Microvirga</taxon>
    </lineage>
</organism>
<dbReference type="InterPro" id="IPR010679">
    <property type="entry name" value="DUF1254"/>
</dbReference>
<dbReference type="AlphaFoldDB" id="A0A5P9JXE8"/>
<dbReference type="Proteomes" id="UP000325614">
    <property type="component" value="Chromosome"/>
</dbReference>
<proteinExistence type="predicted"/>
<name>A0A5P9JXE8_9HYPH</name>
<protein>
    <recommendedName>
        <fullName evidence="1">DUF1254 domain-containing protein</fullName>
    </recommendedName>
</protein>
<evidence type="ECO:0000313" key="3">
    <source>
        <dbReference type="Proteomes" id="UP000325614"/>
    </source>
</evidence>
<evidence type="ECO:0000259" key="1">
    <source>
        <dbReference type="Pfam" id="PF06863"/>
    </source>
</evidence>
<dbReference type="Pfam" id="PF06863">
    <property type="entry name" value="DUF1254"/>
    <property type="match status" value="1"/>
</dbReference>
<gene>
    <name evidence="2" type="ORF">GDR74_13225</name>
</gene>
<dbReference type="PIRSF" id="PIRSF010244">
    <property type="entry name" value="UCP010244_imp"/>
    <property type="match status" value="1"/>
</dbReference>
<accession>A0A5P9JXE8</accession>
<dbReference type="InterPro" id="IPR014456">
    <property type="entry name" value="UCP010244_IM"/>
</dbReference>
<evidence type="ECO:0000313" key="2">
    <source>
        <dbReference type="EMBL" id="QFU17103.1"/>
    </source>
</evidence>
<sequence length="191" mass="20340">MSNLTRFLLATLCGLVLAAGVHIVTVFLAPSFAENDAFGRLQETLTEDQAQLIGPAGGGPTWLPLPDPATAVAACAFDLSDGPVRVTAKTGQDFLSFSFHTKTRGVFFAVTDRAAIRGELELVVMTPRQLDEARAAEDENEPNRDVRIVAPQEQGYIVVRVAAPNPSQRAQAEAAAKAVTCTVDEDDDEAS</sequence>
<dbReference type="RefSeq" id="WP_152586739.1">
    <property type="nucleotide sequence ID" value="NZ_CP045423.1"/>
</dbReference>